<feature type="transmembrane region" description="Helical" evidence="5">
    <location>
        <begin position="233"/>
        <end position="255"/>
    </location>
</feature>
<evidence type="ECO:0000256" key="2">
    <source>
        <dbReference type="ARBA" id="ARBA00022692"/>
    </source>
</evidence>
<keyword evidence="2 5" id="KW-0812">Transmembrane</keyword>
<dbReference type="PANTHER" id="PTHR43424:SF1">
    <property type="entry name" value="LOCUS PUTATIVE PROTEIN 1-RELATED"/>
    <property type="match status" value="1"/>
</dbReference>
<evidence type="ECO:0000256" key="1">
    <source>
        <dbReference type="ARBA" id="ARBA00004141"/>
    </source>
</evidence>
<dbReference type="CDD" id="cd13128">
    <property type="entry name" value="MATE_Wzx_like"/>
    <property type="match status" value="1"/>
</dbReference>
<feature type="transmembrane region" description="Helical" evidence="5">
    <location>
        <begin position="151"/>
        <end position="172"/>
    </location>
</feature>
<feature type="transmembrane region" description="Helical" evidence="5">
    <location>
        <begin position="267"/>
        <end position="290"/>
    </location>
</feature>
<feature type="transmembrane region" description="Helical" evidence="5">
    <location>
        <begin position="31"/>
        <end position="48"/>
    </location>
</feature>
<feature type="transmembrane region" description="Helical" evidence="5">
    <location>
        <begin position="69"/>
        <end position="89"/>
    </location>
</feature>
<dbReference type="GO" id="GO:0016020">
    <property type="term" value="C:membrane"/>
    <property type="evidence" value="ECO:0007669"/>
    <property type="project" value="UniProtKB-SubCell"/>
</dbReference>
<feature type="transmembrane region" description="Helical" evidence="5">
    <location>
        <begin position="337"/>
        <end position="356"/>
    </location>
</feature>
<evidence type="ECO:0008006" key="7">
    <source>
        <dbReference type="Google" id="ProtNLM"/>
    </source>
</evidence>
<feature type="transmembrane region" description="Helical" evidence="5">
    <location>
        <begin position="95"/>
        <end position="114"/>
    </location>
</feature>
<evidence type="ECO:0000256" key="5">
    <source>
        <dbReference type="SAM" id="Phobius"/>
    </source>
</evidence>
<sequence length="421" mass="48144">MLWEKAFKLLFSLIWVAYLSRLVGPEDFGEYSYLFAIITLFSMLPLFGMENVVIKGLVERDNGILISALYIRLFFSIFSAFFVFFTFTVGELQNVNYAFCISLLIFLALTSELIKNFYQSKEDAKKYVVIDNCAIVVSFIIKMYLTENGNRDYLILISLDYVLTFIFVAIVFKFDSNRERLSLGVNLKKISYVFKQSFPFFISTLMVVIYSKVDQLMIKDMLGYQELGYYSAALRISSSWWVIPTTLILSLYPILIAQYNKNKNEEIAACFFSICTFISLLIGTLVFVLSDSIVYAVFGEKYIAASEIIKAHCFIGCLASLGVARSKWLIIKGLQKWIPLFIFLGMILNIAGNYILINYMGLIGAVLSTLISQLAVLVVFPFLVKSTRDSVFLIIKSFSPNLFIQGLDFFIFRKSNSFERD</sequence>
<dbReference type="AlphaFoldDB" id="A0A7M1WDA8"/>
<keyword evidence="3 5" id="KW-1133">Transmembrane helix</keyword>
<dbReference type="EMBL" id="MT898277">
    <property type="protein sequence ID" value="QOS24782.1"/>
    <property type="molecule type" value="Genomic_DNA"/>
</dbReference>
<keyword evidence="4 5" id="KW-0472">Membrane</keyword>
<feature type="transmembrane region" description="Helical" evidence="5">
    <location>
        <begin position="391"/>
        <end position="412"/>
    </location>
</feature>
<feature type="transmembrane region" description="Helical" evidence="5">
    <location>
        <begin position="362"/>
        <end position="384"/>
    </location>
</feature>
<gene>
    <name evidence="6" type="ORF">VP308_00027</name>
</gene>
<dbReference type="InterPro" id="IPR002797">
    <property type="entry name" value="Polysacc_synth"/>
</dbReference>
<accession>A0A7M1WDA8</accession>
<dbReference type="InterPro" id="IPR052556">
    <property type="entry name" value="PolySynth_Transporter"/>
</dbReference>
<evidence type="ECO:0000313" key="6">
    <source>
        <dbReference type="EMBL" id="QOS24782.1"/>
    </source>
</evidence>
<protein>
    <recommendedName>
        <fullName evidence="7">Polysaccharide biosynthesis protein</fullName>
    </recommendedName>
</protein>
<reference evidence="6" key="1">
    <citation type="submission" date="2020-08" db="EMBL/GenBank/DDBJ databases">
        <title>Genetic structure, function and evolution of capsule biosynthesis loci in Vibrio parahaemolyticus.</title>
        <authorList>
            <person name="Li L."/>
            <person name="Bian S."/>
        </authorList>
    </citation>
    <scope>NUCLEOTIDE SEQUENCE</scope>
    <source>
        <strain evidence="6">VP308</strain>
    </source>
</reference>
<organism evidence="6">
    <name type="scientific">Vibrio parahaemolyticus</name>
    <dbReference type="NCBI Taxonomy" id="670"/>
    <lineage>
        <taxon>Bacteria</taxon>
        <taxon>Pseudomonadati</taxon>
        <taxon>Pseudomonadota</taxon>
        <taxon>Gammaproteobacteria</taxon>
        <taxon>Vibrionales</taxon>
        <taxon>Vibrionaceae</taxon>
        <taxon>Vibrio</taxon>
    </lineage>
</organism>
<feature type="transmembrane region" description="Helical" evidence="5">
    <location>
        <begin position="193"/>
        <end position="213"/>
    </location>
</feature>
<dbReference type="Pfam" id="PF01943">
    <property type="entry name" value="Polysacc_synt"/>
    <property type="match status" value="1"/>
</dbReference>
<evidence type="ECO:0000256" key="3">
    <source>
        <dbReference type="ARBA" id="ARBA00022989"/>
    </source>
</evidence>
<comment type="subcellular location">
    <subcellularLocation>
        <location evidence="1">Membrane</location>
        <topology evidence="1">Multi-pass membrane protein</topology>
    </subcellularLocation>
</comment>
<feature type="transmembrane region" description="Helical" evidence="5">
    <location>
        <begin position="302"/>
        <end position="325"/>
    </location>
</feature>
<evidence type="ECO:0000256" key="4">
    <source>
        <dbReference type="ARBA" id="ARBA00023136"/>
    </source>
</evidence>
<proteinExistence type="predicted"/>
<dbReference type="PANTHER" id="PTHR43424">
    <property type="entry name" value="LOCUS PUTATIVE PROTEIN 1-RELATED"/>
    <property type="match status" value="1"/>
</dbReference>
<name>A0A7M1WDA8_VIBPH</name>
<feature type="transmembrane region" description="Helical" evidence="5">
    <location>
        <begin position="126"/>
        <end position="145"/>
    </location>
</feature>